<evidence type="ECO:0008006" key="3">
    <source>
        <dbReference type="Google" id="ProtNLM"/>
    </source>
</evidence>
<reference evidence="2" key="1">
    <citation type="journal article" date="2019" name="Int. J. Syst. Evol. Microbiol.">
        <title>The Global Catalogue of Microorganisms (GCM) 10K type strain sequencing project: providing services to taxonomists for standard genome sequencing and annotation.</title>
        <authorList>
            <consortium name="The Broad Institute Genomics Platform"/>
            <consortium name="The Broad Institute Genome Sequencing Center for Infectious Disease"/>
            <person name="Wu L."/>
            <person name="Ma J."/>
        </authorList>
    </citation>
    <scope>NUCLEOTIDE SEQUENCE [LARGE SCALE GENOMIC DNA]</scope>
    <source>
        <strain evidence="2">JCM 18423</strain>
    </source>
</reference>
<dbReference type="Proteomes" id="UP001500227">
    <property type="component" value="Unassembled WGS sequence"/>
</dbReference>
<evidence type="ECO:0000313" key="2">
    <source>
        <dbReference type="Proteomes" id="UP001500227"/>
    </source>
</evidence>
<comment type="caution">
    <text evidence="1">The sequence shown here is derived from an EMBL/GenBank/DDBJ whole genome shotgun (WGS) entry which is preliminary data.</text>
</comment>
<protein>
    <recommendedName>
        <fullName evidence="3">Flp pilus-assembly TadG-like N-terminal domain-containing protein</fullName>
    </recommendedName>
</protein>
<organism evidence="1 2">
    <name type="scientific">Paenalcaligenes hermetiae</name>
    <dbReference type="NCBI Taxonomy" id="1157987"/>
    <lineage>
        <taxon>Bacteria</taxon>
        <taxon>Pseudomonadati</taxon>
        <taxon>Pseudomonadota</taxon>
        <taxon>Betaproteobacteria</taxon>
        <taxon>Burkholderiales</taxon>
        <taxon>Alcaligenaceae</taxon>
        <taxon>Paenalcaligenes</taxon>
    </lineage>
</organism>
<dbReference type="RefSeq" id="WP_345371274.1">
    <property type="nucleotide sequence ID" value="NZ_BAABKD010000011.1"/>
</dbReference>
<dbReference type="EMBL" id="BAABKD010000011">
    <property type="protein sequence ID" value="GAA5091830.1"/>
    <property type="molecule type" value="Genomic_DNA"/>
</dbReference>
<accession>A0ABP9MC35</accession>
<proteinExistence type="predicted"/>
<keyword evidence="2" id="KW-1185">Reference proteome</keyword>
<name>A0ABP9MC35_9BURK</name>
<sequence>MRASQQGQVLVLGLLFALLLGLVLQRFFYVGQVNQQVVRQRHALDAATYSGALLQAQVLNYTAYMQRAYIGHQLAMAHLITMASWAHFAGTEAVRVGLRNPPVSVIGMMFGPEHAIAYQSSTLAAGSTQEAGFYRALGRAFAQHDHFAQQVMSPSLLQIRQQLPLWREQVMWQVLQDNYPEFDPNQLKQQMQLHIYDESWDGYTVWEPGLSLRPWLQELMKHYAFLQPRNHTIKNTWVVDPRCPHKRHELRRRGQTQLDEKGLWHAEDTQSYHALRSNRWIGCYHREYPMGWAWLPSHAQKTSATEVIDDPPEDFSQQDFWRWVEQNTNWNIFSGNSNPLAASWAKKDQKTWQGRGLAAWLRVQEKPSSLAFSTELIWQSPYGVTMSSRSGAESYFVRPHPRQDRKKEKSNLLHAFWQARLQHRHWLTPLGIGGKDE</sequence>
<gene>
    <name evidence="1" type="ORF">GCM10023337_18200</name>
</gene>
<evidence type="ECO:0000313" key="1">
    <source>
        <dbReference type="EMBL" id="GAA5091830.1"/>
    </source>
</evidence>